<gene>
    <name evidence="1" type="primary">m192L</name>
    <name evidence="1" type="ORF">MT325_m192L</name>
</gene>
<evidence type="ECO:0000313" key="1">
    <source>
        <dbReference type="EMBL" id="ABT13746.1"/>
    </source>
</evidence>
<organismHost>
    <name type="scientific">Paramecium bursaria</name>
    <dbReference type="NCBI Taxonomy" id="74790"/>
</organismHost>
<organism evidence="1 2">
    <name type="scientific">Paramecium bursaria Chlorella virus MT325</name>
    <name type="common">PBCV-MT325</name>
    <dbReference type="NCBI Taxonomy" id="346932"/>
    <lineage>
        <taxon>Viruses</taxon>
        <taxon>Varidnaviria</taxon>
        <taxon>Bamfordvirae</taxon>
        <taxon>Nucleocytoviricota</taxon>
        <taxon>Megaviricetes</taxon>
        <taxon>Algavirales</taxon>
        <taxon>Phycodnaviridae</taxon>
        <taxon>Chlorovirus</taxon>
        <taxon>Chlorovirus conductrix</taxon>
        <taxon>Paramecium bursaria Chlorella virus A1</taxon>
    </lineage>
</organism>
<sequence>MVPLGVFRISVPLYLMLYTAWATRGRRVITTPLLRMVVVSLSLRGRLSWAGQEFTSYFSILESGIMGAKPSPLSVSP</sequence>
<evidence type="ECO:0000313" key="2">
    <source>
        <dbReference type="Proteomes" id="UP000246715"/>
    </source>
</evidence>
<name>A7ITS2_PBCVM</name>
<dbReference type="Proteomes" id="UP000246715">
    <property type="component" value="Segment"/>
</dbReference>
<accession>A7ITS2</accession>
<dbReference type="EMBL" id="DQ491001">
    <property type="protein sequence ID" value="ABT13746.1"/>
    <property type="molecule type" value="Genomic_DNA"/>
</dbReference>
<reference evidence="1 2" key="1">
    <citation type="journal article" date="2007" name="Virology">
        <title>Sequence and annotation of the 314-kb MT325 and the 321-kb FR483 viruses that infect Chlorella Pbi.</title>
        <authorList>
            <person name="Fitzgerald L.A."/>
            <person name="Graves M.V."/>
            <person name="Li X."/>
            <person name="Feldblyum T."/>
            <person name="Hartigan J."/>
            <person name="Van Etten J.L."/>
        </authorList>
    </citation>
    <scope>NUCLEOTIDE SEQUENCE [LARGE SCALE GENOMIC DNA]</scope>
    <source>
        <strain evidence="1 2">MT325</strain>
    </source>
</reference>
<protein>
    <submittedName>
        <fullName evidence="1">Uncharacterized protein m192L</fullName>
    </submittedName>
</protein>
<proteinExistence type="predicted"/>